<dbReference type="PANTHER" id="PTHR30383:SF29">
    <property type="entry name" value="SGNH HYDROLASE-TYPE ESTERASE DOMAIN-CONTAINING PROTEIN"/>
    <property type="match status" value="1"/>
</dbReference>
<keyword evidence="3" id="KW-0378">Hydrolase</keyword>
<dbReference type="GO" id="GO:0016787">
    <property type="term" value="F:hydrolase activity"/>
    <property type="evidence" value="ECO:0007669"/>
    <property type="project" value="UniProtKB-KW"/>
</dbReference>
<sequence length="225" mass="25479">MKKTILLLAALITTAIGAMAQNDPLAGKRIGVIGDSYVKNHQNPVEYAWHSKLAKKHGMKYYNYGRNGSCVSIDMKTWGPAVVNRYQQMNDSLDVVVVIAGHNDAARLANAVTDSTTTLNNYREQCTKLCKGLIEKYPRAYIYWFTPWANDNPNFKVIVDATKDICGSMGIPVFDAYQNSNIFARSDQFRQIYFQGGKRDHAHLNNKGHDRFLPIAEHFILQYLQ</sequence>
<feature type="signal peptide" evidence="1">
    <location>
        <begin position="1"/>
        <end position="20"/>
    </location>
</feature>
<dbReference type="PANTHER" id="PTHR30383">
    <property type="entry name" value="THIOESTERASE 1/PROTEASE 1/LYSOPHOSPHOLIPASE L1"/>
    <property type="match status" value="1"/>
</dbReference>
<comment type="caution">
    <text evidence="3">The sequence shown here is derived from an EMBL/GenBank/DDBJ whole genome shotgun (WGS) entry which is preliminary data.</text>
</comment>
<name>A0ABV1FS13_9BACT</name>
<dbReference type="InterPro" id="IPR051532">
    <property type="entry name" value="Ester_Hydrolysis_Enzymes"/>
</dbReference>
<dbReference type="Pfam" id="PF13472">
    <property type="entry name" value="Lipase_GDSL_2"/>
    <property type="match status" value="1"/>
</dbReference>
<dbReference type="CDD" id="cd00229">
    <property type="entry name" value="SGNH_hydrolase"/>
    <property type="match status" value="1"/>
</dbReference>
<dbReference type="RefSeq" id="WP_215760229.1">
    <property type="nucleotide sequence ID" value="NZ_JAHKBE010000034.1"/>
</dbReference>
<dbReference type="InterPro" id="IPR036514">
    <property type="entry name" value="SGNH_hydro_sf"/>
</dbReference>
<proteinExistence type="predicted"/>
<keyword evidence="4" id="KW-1185">Reference proteome</keyword>
<keyword evidence="1" id="KW-0732">Signal</keyword>
<gene>
    <name evidence="3" type="ORF">AAAT34_09025</name>
</gene>
<evidence type="ECO:0000313" key="4">
    <source>
        <dbReference type="Proteomes" id="UP001487296"/>
    </source>
</evidence>
<evidence type="ECO:0000313" key="3">
    <source>
        <dbReference type="EMBL" id="MEQ2487192.1"/>
    </source>
</evidence>
<evidence type="ECO:0000259" key="2">
    <source>
        <dbReference type="Pfam" id="PF13472"/>
    </source>
</evidence>
<accession>A0ABV1FS13</accession>
<dbReference type="SUPFAM" id="SSF52266">
    <property type="entry name" value="SGNH hydrolase"/>
    <property type="match status" value="1"/>
</dbReference>
<protein>
    <submittedName>
        <fullName evidence="3">SGNH/GDSL hydrolase family protein</fullName>
    </submittedName>
</protein>
<dbReference type="Proteomes" id="UP001487296">
    <property type="component" value="Unassembled WGS sequence"/>
</dbReference>
<dbReference type="EMBL" id="JBBNFP010000035">
    <property type="protein sequence ID" value="MEQ2487192.1"/>
    <property type="molecule type" value="Genomic_DNA"/>
</dbReference>
<reference evidence="3 4" key="1">
    <citation type="submission" date="2024-04" db="EMBL/GenBank/DDBJ databases">
        <title>Human intestinal bacterial collection.</title>
        <authorList>
            <person name="Pauvert C."/>
            <person name="Hitch T.C.A."/>
            <person name="Clavel T."/>
        </authorList>
    </citation>
    <scope>NUCLEOTIDE SEQUENCE [LARGE SCALE GENOMIC DNA]</scope>
    <source>
        <strain evidence="3 4">CLA-AA-H145</strain>
    </source>
</reference>
<evidence type="ECO:0000256" key="1">
    <source>
        <dbReference type="SAM" id="SignalP"/>
    </source>
</evidence>
<feature type="chain" id="PRO_5046238930" evidence="1">
    <location>
        <begin position="21"/>
        <end position="225"/>
    </location>
</feature>
<dbReference type="Gene3D" id="3.40.50.1110">
    <property type="entry name" value="SGNH hydrolase"/>
    <property type="match status" value="1"/>
</dbReference>
<organism evidence="3 4">
    <name type="scientific">Hallella faecis</name>
    <dbReference type="NCBI Taxonomy" id="2841596"/>
    <lineage>
        <taxon>Bacteria</taxon>
        <taxon>Pseudomonadati</taxon>
        <taxon>Bacteroidota</taxon>
        <taxon>Bacteroidia</taxon>
        <taxon>Bacteroidales</taxon>
        <taxon>Prevotellaceae</taxon>
        <taxon>Hallella</taxon>
    </lineage>
</organism>
<dbReference type="InterPro" id="IPR013830">
    <property type="entry name" value="SGNH_hydro"/>
</dbReference>
<feature type="domain" description="SGNH hydrolase-type esterase" evidence="2">
    <location>
        <begin position="32"/>
        <end position="210"/>
    </location>
</feature>